<dbReference type="InterPro" id="IPR046216">
    <property type="entry name" value="DUF6249"/>
</dbReference>
<protein>
    <recommendedName>
        <fullName evidence="2">DUF6249 domain-containing protein</fullName>
    </recommendedName>
</protein>
<feature type="transmembrane region" description="Helical" evidence="1">
    <location>
        <begin position="93"/>
        <end position="113"/>
    </location>
</feature>
<keyword evidence="4" id="KW-1185">Reference proteome</keyword>
<evidence type="ECO:0000313" key="4">
    <source>
        <dbReference type="Proteomes" id="UP000295724"/>
    </source>
</evidence>
<reference evidence="3 4" key="1">
    <citation type="submission" date="2019-03" db="EMBL/GenBank/DDBJ databases">
        <title>Genomic Encyclopedia of Type Strains, Phase IV (KMG-IV): sequencing the most valuable type-strain genomes for metagenomic binning, comparative biology and taxonomic classification.</title>
        <authorList>
            <person name="Goeker M."/>
        </authorList>
    </citation>
    <scope>NUCLEOTIDE SEQUENCE [LARGE SCALE GENOMIC DNA]</scope>
    <source>
        <strain evidence="3 4">DSM 25488</strain>
    </source>
</reference>
<keyword evidence="1" id="KW-0812">Transmembrane</keyword>
<sequence>MQTEVVVLFFIVGSLATIILVHLINRYKLKVKTHELLEKSIEKGFDVTPELLDKLHNEKSSRFKDLRRGIIMATIGAAVFCFSLVIPEDDTAQVFRGLSIFPFFIGAGFLLVWKINKYED</sequence>
<dbReference type="AlphaFoldDB" id="A0A4R6XTL6"/>
<comment type="caution">
    <text evidence="3">The sequence shown here is derived from an EMBL/GenBank/DDBJ whole genome shotgun (WGS) entry which is preliminary data.</text>
</comment>
<evidence type="ECO:0000256" key="1">
    <source>
        <dbReference type="SAM" id="Phobius"/>
    </source>
</evidence>
<feature type="domain" description="DUF6249" evidence="2">
    <location>
        <begin position="6"/>
        <end position="117"/>
    </location>
</feature>
<accession>A0A4R6XTL6</accession>
<keyword evidence="1" id="KW-0472">Membrane</keyword>
<evidence type="ECO:0000313" key="3">
    <source>
        <dbReference type="EMBL" id="TDR23302.1"/>
    </source>
</evidence>
<keyword evidence="1" id="KW-1133">Transmembrane helix</keyword>
<proteinExistence type="predicted"/>
<name>A0A4R6XTL6_9GAMM</name>
<dbReference type="OrthoDB" id="5955271at2"/>
<evidence type="ECO:0000259" key="2">
    <source>
        <dbReference type="Pfam" id="PF19762"/>
    </source>
</evidence>
<dbReference type="RefSeq" id="WP_099018048.1">
    <property type="nucleotide sequence ID" value="NZ_NIHB01000001.1"/>
</dbReference>
<dbReference type="EMBL" id="SNZB01000001">
    <property type="protein sequence ID" value="TDR23302.1"/>
    <property type="molecule type" value="Genomic_DNA"/>
</dbReference>
<organism evidence="3 4">
    <name type="scientific">Marinicella litoralis</name>
    <dbReference type="NCBI Taxonomy" id="644220"/>
    <lineage>
        <taxon>Bacteria</taxon>
        <taxon>Pseudomonadati</taxon>
        <taxon>Pseudomonadota</taxon>
        <taxon>Gammaproteobacteria</taxon>
        <taxon>Lysobacterales</taxon>
        <taxon>Marinicellaceae</taxon>
        <taxon>Marinicella</taxon>
    </lineage>
</organism>
<feature type="transmembrane region" description="Helical" evidence="1">
    <location>
        <begin position="6"/>
        <end position="24"/>
    </location>
</feature>
<dbReference type="Proteomes" id="UP000295724">
    <property type="component" value="Unassembled WGS sequence"/>
</dbReference>
<dbReference type="Pfam" id="PF19762">
    <property type="entry name" value="DUF6249"/>
    <property type="match status" value="1"/>
</dbReference>
<gene>
    <name evidence="3" type="ORF">C8D91_0162</name>
</gene>
<feature type="transmembrane region" description="Helical" evidence="1">
    <location>
        <begin position="69"/>
        <end position="87"/>
    </location>
</feature>